<evidence type="ECO:0000256" key="6">
    <source>
        <dbReference type="ARBA" id="ARBA00023040"/>
    </source>
</evidence>
<keyword evidence="14" id="KW-1185">Reference proteome</keyword>
<dbReference type="PANTHER" id="PTHR24248:SF189">
    <property type="entry name" value="ALPHA2-ADRENERGIC-LIKE OCTOPAMINE RECEPTOR, ISOFORM B"/>
    <property type="match status" value="1"/>
</dbReference>
<dbReference type="InterPro" id="IPR017452">
    <property type="entry name" value="GPCR_Rhodpsn_7TM"/>
</dbReference>
<feature type="domain" description="G-protein coupled receptors family 1 profile" evidence="12">
    <location>
        <begin position="442"/>
        <end position="516"/>
    </location>
</feature>
<feature type="compositionally biased region" description="Low complexity" evidence="10">
    <location>
        <begin position="47"/>
        <end position="58"/>
    </location>
</feature>
<comment type="similarity">
    <text evidence="2">Belongs to the G-protein coupled receptor 1 family.</text>
</comment>
<feature type="compositionally biased region" description="Polar residues" evidence="10">
    <location>
        <begin position="75"/>
        <end position="102"/>
    </location>
</feature>
<evidence type="ECO:0000259" key="12">
    <source>
        <dbReference type="PROSITE" id="PS50262"/>
    </source>
</evidence>
<name>A0ABP1Q0L1_9HEXA</name>
<evidence type="ECO:0000256" key="10">
    <source>
        <dbReference type="SAM" id="MobiDB-lite"/>
    </source>
</evidence>
<keyword evidence="6" id="KW-0297">G-protein coupled receptor</keyword>
<evidence type="ECO:0000313" key="14">
    <source>
        <dbReference type="Proteomes" id="UP001642540"/>
    </source>
</evidence>
<keyword evidence="9" id="KW-0807">Transducer</keyword>
<evidence type="ECO:0000256" key="4">
    <source>
        <dbReference type="ARBA" id="ARBA00022692"/>
    </source>
</evidence>
<keyword evidence="5 11" id="KW-1133">Transmembrane helix</keyword>
<evidence type="ECO:0000256" key="3">
    <source>
        <dbReference type="ARBA" id="ARBA00022475"/>
    </source>
</evidence>
<keyword evidence="3" id="KW-1003">Cell membrane</keyword>
<sequence>MVFVYIRIYFAARARARRAVRKPPKPKPAAAPIEIEEKRKGVGSVGGSVTEGSTTKATTSTTAAACLIPQANASRESGTNTCLSRESSSLPQTPDGRTSKQVGFQEPLTGKNEVIVKPEITVESCSPELNASGEKDQKQQPQTQQRNCCNDDGETTNNAQERHVTSEVDERTIVESKSETDKDVMTSDQVAVIDDSQRKESKSGDVGSEPESRGSSTKLTTSSESTVEGNRDQETQDSPKVGCSKDSPTRRARASVTGGELRQASDNVDKPNNQQPLVPTVHLKQSMEDDCSSASNRLPHQQSTLAVSELESKMSELQSNGSSRPDEGSTSHSSTKKSKGSKLHFLRVETPTIWRTSSSLSLNGDVHILGTLSRSCSRLQLDMDPVSDVEPSSSDSGAVSRCAVVKPLKLRLCQPFFGKKSASNKARRDVLDMGKLPSPKEVRDPEREKRRIARKKEKRATLILGLIMGSFILCWLPFFFLYILEPLCPSCHVAPWGFAIAFWLGYMNSALNPVIYTIFNKDFRRAFRRILFK</sequence>
<feature type="region of interest" description="Disordered" evidence="10">
    <location>
        <begin position="311"/>
        <end position="342"/>
    </location>
</feature>
<dbReference type="PRINTS" id="PR00237">
    <property type="entry name" value="GPCRRHODOPSN"/>
</dbReference>
<dbReference type="EMBL" id="CAXLJM020000013">
    <property type="protein sequence ID" value="CAL8077820.1"/>
    <property type="molecule type" value="Genomic_DNA"/>
</dbReference>
<feature type="region of interest" description="Disordered" evidence="10">
    <location>
        <begin position="20"/>
        <end position="58"/>
    </location>
</feature>
<dbReference type="InterPro" id="IPR000276">
    <property type="entry name" value="GPCR_Rhodpsn"/>
</dbReference>
<dbReference type="Gene3D" id="1.20.1070.10">
    <property type="entry name" value="Rhodopsin 7-helix transmembrane proteins"/>
    <property type="match status" value="1"/>
</dbReference>
<keyword evidence="4 11" id="KW-0812">Transmembrane</keyword>
<dbReference type="SUPFAM" id="SSF81321">
    <property type="entry name" value="Family A G protein-coupled receptor-like"/>
    <property type="match status" value="1"/>
</dbReference>
<comment type="subcellular location">
    <subcellularLocation>
        <location evidence="1">Cell membrane</location>
        <topology evidence="1">Multi-pass membrane protein</topology>
    </subcellularLocation>
</comment>
<evidence type="ECO:0000256" key="1">
    <source>
        <dbReference type="ARBA" id="ARBA00004651"/>
    </source>
</evidence>
<evidence type="ECO:0000256" key="9">
    <source>
        <dbReference type="ARBA" id="ARBA00023224"/>
    </source>
</evidence>
<feature type="region of interest" description="Disordered" evidence="10">
    <location>
        <begin position="128"/>
        <end position="276"/>
    </location>
</feature>
<evidence type="ECO:0000256" key="5">
    <source>
        <dbReference type="ARBA" id="ARBA00022989"/>
    </source>
</evidence>
<evidence type="ECO:0000256" key="7">
    <source>
        <dbReference type="ARBA" id="ARBA00023136"/>
    </source>
</evidence>
<feature type="region of interest" description="Disordered" evidence="10">
    <location>
        <begin position="75"/>
        <end position="110"/>
    </location>
</feature>
<dbReference type="Proteomes" id="UP001642540">
    <property type="component" value="Unassembled WGS sequence"/>
</dbReference>
<accession>A0ABP1Q0L1</accession>
<comment type="caution">
    <text evidence="13">The sequence shown here is derived from an EMBL/GenBank/DDBJ whole genome shotgun (WGS) entry which is preliminary data.</text>
</comment>
<proteinExistence type="inferred from homology"/>
<evidence type="ECO:0000256" key="11">
    <source>
        <dbReference type="SAM" id="Phobius"/>
    </source>
</evidence>
<protein>
    <recommendedName>
        <fullName evidence="12">G-protein coupled receptors family 1 profile domain-containing protein</fullName>
    </recommendedName>
</protein>
<keyword evidence="8" id="KW-0675">Receptor</keyword>
<feature type="compositionally biased region" description="Basic and acidic residues" evidence="10">
    <location>
        <begin position="160"/>
        <end position="185"/>
    </location>
</feature>
<reference evidence="13 14" key="1">
    <citation type="submission" date="2024-08" db="EMBL/GenBank/DDBJ databases">
        <authorList>
            <person name="Cucini C."/>
            <person name="Frati F."/>
        </authorList>
    </citation>
    <scope>NUCLEOTIDE SEQUENCE [LARGE SCALE GENOMIC DNA]</scope>
</reference>
<dbReference type="PROSITE" id="PS50262">
    <property type="entry name" value="G_PROTEIN_RECEP_F1_2"/>
    <property type="match status" value="1"/>
</dbReference>
<dbReference type="Pfam" id="PF00001">
    <property type="entry name" value="7tm_1"/>
    <property type="match status" value="1"/>
</dbReference>
<feature type="compositionally biased region" description="Low complexity" evidence="10">
    <location>
        <begin position="215"/>
        <end position="226"/>
    </location>
</feature>
<gene>
    <name evidence="13" type="ORF">ODALV1_LOCUS3926</name>
</gene>
<organism evidence="13 14">
    <name type="scientific">Orchesella dallaii</name>
    <dbReference type="NCBI Taxonomy" id="48710"/>
    <lineage>
        <taxon>Eukaryota</taxon>
        <taxon>Metazoa</taxon>
        <taxon>Ecdysozoa</taxon>
        <taxon>Arthropoda</taxon>
        <taxon>Hexapoda</taxon>
        <taxon>Collembola</taxon>
        <taxon>Entomobryomorpha</taxon>
        <taxon>Entomobryoidea</taxon>
        <taxon>Orchesellidae</taxon>
        <taxon>Orchesellinae</taxon>
        <taxon>Orchesella</taxon>
    </lineage>
</organism>
<evidence type="ECO:0000256" key="2">
    <source>
        <dbReference type="ARBA" id="ARBA00010663"/>
    </source>
</evidence>
<keyword evidence="7 11" id="KW-0472">Membrane</keyword>
<dbReference type="PANTHER" id="PTHR24248">
    <property type="entry name" value="ADRENERGIC RECEPTOR-RELATED G-PROTEIN COUPLED RECEPTOR"/>
    <property type="match status" value="1"/>
</dbReference>
<evidence type="ECO:0000256" key="8">
    <source>
        <dbReference type="ARBA" id="ARBA00023170"/>
    </source>
</evidence>
<feature type="transmembrane region" description="Helical" evidence="11">
    <location>
        <begin position="460"/>
        <end position="484"/>
    </location>
</feature>
<evidence type="ECO:0000313" key="13">
    <source>
        <dbReference type="EMBL" id="CAL8077820.1"/>
    </source>
</evidence>
<feature type="transmembrane region" description="Helical" evidence="11">
    <location>
        <begin position="496"/>
        <end position="519"/>
    </location>
</feature>
<feature type="compositionally biased region" description="Polar residues" evidence="10">
    <location>
        <begin position="264"/>
        <end position="276"/>
    </location>
</feature>